<comment type="similarity">
    <text evidence="2">Belongs to the BMP lipoprotein family.</text>
</comment>
<evidence type="ECO:0000256" key="4">
    <source>
        <dbReference type="ARBA" id="ARBA00022448"/>
    </source>
</evidence>
<dbReference type="InterPro" id="IPR050957">
    <property type="entry name" value="BMP_lipoprotein"/>
</dbReference>
<dbReference type="GO" id="GO:0005886">
    <property type="term" value="C:plasma membrane"/>
    <property type="evidence" value="ECO:0007669"/>
    <property type="project" value="UniProtKB-SubCell"/>
</dbReference>
<dbReference type="OrthoDB" id="356014at2"/>
<evidence type="ECO:0000256" key="3">
    <source>
        <dbReference type="ARBA" id="ARBA00011245"/>
    </source>
</evidence>
<dbReference type="HOGENOM" id="CLU_038813_0_1_12"/>
<keyword evidence="11" id="KW-0812">Transmembrane</keyword>
<dbReference type="PANTHER" id="PTHR34296:SF2">
    <property type="entry name" value="ABC TRANSPORTER GUANOSINE-BINDING PROTEIN NUPN"/>
    <property type="match status" value="1"/>
</dbReference>
<keyword evidence="6" id="KW-0997">Cell inner membrane</keyword>
<evidence type="ECO:0000256" key="5">
    <source>
        <dbReference type="ARBA" id="ARBA00022475"/>
    </source>
</evidence>
<dbReference type="Pfam" id="PF02608">
    <property type="entry name" value="Bmp"/>
    <property type="match status" value="1"/>
</dbReference>
<evidence type="ECO:0000256" key="10">
    <source>
        <dbReference type="ARBA" id="ARBA00023288"/>
    </source>
</evidence>
<evidence type="ECO:0000256" key="8">
    <source>
        <dbReference type="ARBA" id="ARBA00023136"/>
    </source>
</evidence>
<dbReference type="eggNOG" id="COG1744">
    <property type="taxonomic scope" value="Bacteria"/>
</dbReference>
<dbReference type="SUPFAM" id="SSF53822">
    <property type="entry name" value="Periplasmic binding protein-like I"/>
    <property type="match status" value="1"/>
</dbReference>
<keyword evidence="10" id="KW-0449">Lipoprotein</keyword>
<organism evidence="13 14">
    <name type="scientific">Borrelia anserina BA2</name>
    <dbReference type="NCBI Taxonomy" id="1313293"/>
    <lineage>
        <taxon>Bacteria</taxon>
        <taxon>Pseudomonadati</taxon>
        <taxon>Spirochaetota</taxon>
        <taxon>Spirochaetia</taxon>
        <taxon>Spirochaetales</taxon>
        <taxon>Borreliaceae</taxon>
        <taxon>Borrelia</taxon>
    </lineage>
</organism>
<sequence length="369" mass="42550">MPFCSHIIRIDFVYMRKRCFISVNRSLFFRIFWIFVSITCLFLFVYINFFKIREYKSLSNNKKIALFIPGIISGSPSYKAMYDFLIEFEKGRSDIEVKLFEAGFNQHEWIELLEKLLNSKNYDFLITTNNSMQGIIDKISQNYPYTKFLLFDSLVKNINPQVYSLSYNVAEEAYILGYYVGLFLKDASLSNKNVALIAGQEYPVMNNYIFPYFKNGVKEIIDSEVFFRTLGNWHDSNRAKILSDSLILSSGVSVILPIVGTAIKGVLSSVREHGVFAVLFDSEDYLDNKDNIIGSGITNQGLYLKKVLSDALKGDLEYGTYKVLGFKEKGISFNMFNKFYLEKIDVKLKKSLEEKMIEINDTGIKIDLE</sequence>
<evidence type="ECO:0000313" key="14">
    <source>
        <dbReference type="Proteomes" id="UP000019262"/>
    </source>
</evidence>
<keyword evidence="8 11" id="KW-0472">Membrane</keyword>
<comment type="subcellular location">
    <subcellularLocation>
        <location evidence="1">Cell inner membrane</location>
        <topology evidence="1">Lipid-anchor</topology>
    </subcellularLocation>
</comment>
<dbReference type="Gene3D" id="3.40.50.2300">
    <property type="match status" value="2"/>
</dbReference>
<dbReference type="PANTHER" id="PTHR34296">
    <property type="entry name" value="TRANSCRIPTIONAL ACTIVATOR PROTEIN MED"/>
    <property type="match status" value="1"/>
</dbReference>
<dbReference type="AlphaFoldDB" id="W5SMY4"/>
<evidence type="ECO:0000256" key="11">
    <source>
        <dbReference type="SAM" id="Phobius"/>
    </source>
</evidence>
<accession>W5SMY4</accession>
<evidence type="ECO:0000256" key="1">
    <source>
        <dbReference type="ARBA" id="ARBA00004519"/>
    </source>
</evidence>
<proteinExistence type="inferred from homology"/>
<keyword evidence="9" id="KW-0564">Palmitate</keyword>
<keyword evidence="7" id="KW-0732">Signal</keyword>
<protein>
    <submittedName>
        <fullName evidence="13">Nucleoside-binding protein</fullName>
    </submittedName>
</protein>
<feature type="domain" description="ABC transporter substrate-binding protein PnrA-like" evidence="12">
    <location>
        <begin position="62"/>
        <end position="356"/>
    </location>
</feature>
<name>W5SMY4_BORAN</name>
<keyword evidence="4" id="KW-0813">Transport</keyword>
<evidence type="ECO:0000256" key="2">
    <source>
        <dbReference type="ARBA" id="ARBA00008610"/>
    </source>
</evidence>
<dbReference type="EMBL" id="CP005829">
    <property type="protein sequence ID" value="AHH08287.1"/>
    <property type="molecule type" value="Genomic_DNA"/>
</dbReference>
<keyword evidence="11" id="KW-1133">Transmembrane helix</keyword>
<dbReference type="PATRIC" id="fig|1313293.3.peg.325"/>
<evidence type="ECO:0000256" key="6">
    <source>
        <dbReference type="ARBA" id="ARBA00022519"/>
    </source>
</evidence>
<gene>
    <name evidence="13" type="ORF">BAN_0083200</name>
</gene>
<evidence type="ECO:0000256" key="9">
    <source>
        <dbReference type="ARBA" id="ARBA00023139"/>
    </source>
</evidence>
<evidence type="ECO:0000313" key="13">
    <source>
        <dbReference type="EMBL" id="AHH08287.1"/>
    </source>
</evidence>
<evidence type="ECO:0000259" key="12">
    <source>
        <dbReference type="Pfam" id="PF02608"/>
    </source>
</evidence>
<comment type="subunit">
    <text evidence="3">Monomer.</text>
</comment>
<reference evidence="13 14" key="1">
    <citation type="submission" date="2013-04" db="EMBL/GenBank/DDBJ databases">
        <title>Comparative Genomics of Relapsing Fever Spirochetes.</title>
        <authorList>
            <person name="Schwan T.G."/>
            <person name="Raffel S.J."/>
            <person name="Porcella S.F."/>
            <person name="Martens C.A."/>
            <person name="Bruno D.P."/>
            <person name="Rickefs S.M."/>
            <person name="Barbian K.B."/>
        </authorList>
    </citation>
    <scope>NUCLEOTIDE SEQUENCE [LARGE SCALE GENOMIC DNA]</scope>
    <source>
        <strain evidence="13 14">BA2</strain>
    </source>
</reference>
<dbReference type="InterPro" id="IPR003760">
    <property type="entry name" value="PnrA-like"/>
</dbReference>
<dbReference type="Proteomes" id="UP000019262">
    <property type="component" value="Chromosome"/>
</dbReference>
<evidence type="ECO:0000256" key="7">
    <source>
        <dbReference type="ARBA" id="ARBA00022729"/>
    </source>
</evidence>
<dbReference type="InterPro" id="IPR028082">
    <property type="entry name" value="Peripla_BP_I"/>
</dbReference>
<feature type="transmembrane region" description="Helical" evidence="11">
    <location>
        <begin position="27"/>
        <end position="49"/>
    </location>
</feature>
<keyword evidence="5" id="KW-1003">Cell membrane</keyword>